<dbReference type="Proteomes" id="UP001642464">
    <property type="component" value="Unassembled WGS sequence"/>
</dbReference>
<reference evidence="2 3" key="1">
    <citation type="submission" date="2024-02" db="EMBL/GenBank/DDBJ databases">
        <authorList>
            <person name="Chen Y."/>
            <person name="Shah S."/>
            <person name="Dougan E. K."/>
            <person name="Thang M."/>
            <person name="Chan C."/>
        </authorList>
    </citation>
    <scope>NUCLEOTIDE SEQUENCE [LARGE SCALE GENOMIC DNA]</scope>
</reference>
<evidence type="ECO:0000256" key="1">
    <source>
        <dbReference type="SAM" id="MobiDB-lite"/>
    </source>
</evidence>
<feature type="region of interest" description="Disordered" evidence="1">
    <location>
        <begin position="25"/>
        <end position="54"/>
    </location>
</feature>
<protein>
    <submittedName>
        <fullName evidence="2">Uncharacterized protein</fullName>
    </submittedName>
</protein>
<sequence length="165" mass="17837">MNSSDSDERRSDHWETCWFESWLVNGPPNTRLPGPSDSAPAPKQRAPATRRPLDPLAMLTSGALATLTWAPKEGYKGAFYSPLSRLADEGHLSTIAPSDEEEEVKSPHSRPSTPMTPRLGPKAAPEAEPLPLLELPEADDGADDEEWKVSPDTASAGVSVLNLLK</sequence>
<feature type="compositionally biased region" description="Low complexity" evidence="1">
    <location>
        <begin position="123"/>
        <end position="135"/>
    </location>
</feature>
<name>A0ABP0NQI7_9DINO</name>
<feature type="compositionally biased region" description="Acidic residues" evidence="1">
    <location>
        <begin position="136"/>
        <end position="146"/>
    </location>
</feature>
<feature type="region of interest" description="Disordered" evidence="1">
    <location>
        <begin position="91"/>
        <end position="154"/>
    </location>
</feature>
<evidence type="ECO:0000313" key="3">
    <source>
        <dbReference type="Proteomes" id="UP001642464"/>
    </source>
</evidence>
<gene>
    <name evidence="2" type="ORF">SCF082_LOCUS33383</name>
</gene>
<comment type="caution">
    <text evidence="2">The sequence shown here is derived from an EMBL/GenBank/DDBJ whole genome shotgun (WGS) entry which is preliminary data.</text>
</comment>
<dbReference type="EMBL" id="CAXAMM010029635">
    <property type="protein sequence ID" value="CAK9065057.1"/>
    <property type="molecule type" value="Genomic_DNA"/>
</dbReference>
<accession>A0ABP0NQI7</accession>
<organism evidence="2 3">
    <name type="scientific">Durusdinium trenchii</name>
    <dbReference type="NCBI Taxonomy" id="1381693"/>
    <lineage>
        <taxon>Eukaryota</taxon>
        <taxon>Sar</taxon>
        <taxon>Alveolata</taxon>
        <taxon>Dinophyceae</taxon>
        <taxon>Suessiales</taxon>
        <taxon>Symbiodiniaceae</taxon>
        <taxon>Durusdinium</taxon>
    </lineage>
</organism>
<evidence type="ECO:0000313" key="2">
    <source>
        <dbReference type="EMBL" id="CAK9065057.1"/>
    </source>
</evidence>
<keyword evidence="3" id="KW-1185">Reference proteome</keyword>
<proteinExistence type="predicted"/>